<dbReference type="InterPro" id="IPR009937">
    <property type="entry name" value="Phage_holin_3_6"/>
</dbReference>
<comment type="caution">
    <text evidence="2">The sequence shown here is derived from an EMBL/GenBank/DDBJ whole genome shotgun (WGS) entry which is preliminary data.</text>
</comment>
<accession>A0A841EIX4</accession>
<keyword evidence="1" id="KW-0812">Transmembrane</keyword>
<evidence type="ECO:0000313" key="3">
    <source>
        <dbReference type="Proteomes" id="UP000524404"/>
    </source>
</evidence>
<organism evidence="2 3">
    <name type="scientific">Arcicella rosea</name>
    <dbReference type="NCBI Taxonomy" id="502909"/>
    <lineage>
        <taxon>Bacteria</taxon>
        <taxon>Pseudomonadati</taxon>
        <taxon>Bacteroidota</taxon>
        <taxon>Cytophagia</taxon>
        <taxon>Cytophagales</taxon>
        <taxon>Flectobacillaceae</taxon>
        <taxon>Arcicella</taxon>
    </lineage>
</organism>
<dbReference type="RefSeq" id="WP_184130659.1">
    <property type="nucleotide sequence ID" value="NZ_JACHKT010000004.1"/>
</dbReference>
<name>A0A841EIX4_9BACT</name>
<gene>
    <name evidence="2" type="ORF">HNP25_000814</name>
</gene>
<dbReference type="Pfam" id="PF07332">
    <property type="entry name" value="Phage_holin_3_6"/>
    <property type="match status" value="1"/>
</dbReference>
<feature type="transmembrane region" description="Helical" evidence="1">
    <location>
        <begin position="39"/>
        <end position="66"/>
    </location>
</feature>
<dbReference type="EMBL" id="JACHKT010000004">
    <property type="protein sequence ID" value="MBB6002164.1"/>
    <property type="molecule type" value="Genomic_DNA"/>
</dbReference>
<keyword evidence="1" id="KW-0472">Membrane</keyword>
<proteinExistence type="predicted"/>
<dbReference type="AlphaFoldDB" id="A0A841EIX4"/>
<sequence>MKIPETNGLIENIYKYVQTHIEIAKLEVEERVQETIKKLIIGAILILAASMLLIFSLLTLALFLNHVFKSDYLGFLLVTILLALVVVYVFYLGKKLLEPDTITENTEEESELISPEN</sequence>
<feature type="transmembrane region" description="Helical" evidence="1">
    <location>
        <begin position="72"/>
        <end position="92"/>
    </location>
</feature>
<keyword evidence="3" id="KW-1185">Reference proteome</keyword>
<keyword evidence="1" id="KW-1133">Transmembrane helix</keyword>
<evidence type="ECO:0000256" key="1">
    <source>
        <dbReference type="SAM" id="Phobius"/>
    </source>
</evidence>
<protein>
    <submittedName>
        <fullName evidence="2">Putative membrane protein YqjE</fullName>
    </submittedName>
</protein>
<evidence type="ECO:0000313" key="2">
    <source>
        <dbReference type="EMBL" id="MBB6002164.1"/>
    </source>
</evidence>
<dbReference type="Proteomes" id="UP000524404">
    <property type="component" value="Unassembled WGS sequence"/>
</dbReference>
<reference evidence="2 3" key="1">
    <citation type="submission" date="2020-08" db="EMBL/GenBank/DDBJ databases">
        <title>Functional genomics of gut bacteria from endangered species of beetles.</title>
        <authorList>
            <person name="Carlos-Shanley C."/>
        </authorList>
    </citation>
    <scope>NUCLEOTIDE SEQUENCE [LARGE SCALE GENOMIC DNA]</scope>
    <source>
        <strain evidence="2 3">S00070</strain>
    </source>
</reference>